<dbReference type="PANTHER" id="PTHR34874:SF1">
    <property type="entry name" value="PROTEIN YCHN"/>
    <property type="match status" value="1"/>
</dbReference>
<dbReference type="Gene3D" id="3.40.1260.10">
    <property type="entry name" value="DsrEFH-like"/>
    <property type="match status" value="1"/>
</dbReference>
<reference evidence="1 2" key="1">
    <citation type="submission" date="2015-08" db="EMBL/GenBank/DDBJ databases">
        <title>Complete genome sequence of Sulfurifustis variabilis.</title>
        <authorList>
            <person name="Miura A."/>
            <person name="Kojima H."/>
            <person name="Fukui M."/>
        </authorList>
    </citation>
    <scope>NUCLEOTIDE SEQUENCE [LARGE SCALE GENOMIC DNA]</scope>
    <source>
        <strain evidence="2">skN76</strain>
    </source>
</reference>
<accession>A0A1B4V742</accession>
<dbReference type="KEGG" id="sva:SVA_2727"/>
<keyword evidence="2" id="KW-1185">Reference proteome</keyword>
<dbReference type="Proteomes" id="UP000218899">
    <property type="component" value="Chromosome"/>
</dbReference>
<dbReference type="InterPro" id="IPR027396">
    <property type="entry name" value="DsrEFH-like"/>
</dbReference>
<dbReference type="Pfam" id="PF02635">
    <property type="entry name" value="DsrE"/>
    <property type="match status" value="1"/>
</dbReference>
<dbReference type="RefSeq" id="WP_096461699.1">
    <property type="nucleotide sequence ID" value="NZ_AP014936.1"/>
</dbReference>
<dbReference type="SUPFAM" id="SSF75169">
    <property type="entry name" value="DsrEFH-like"/>
    <property type="match status" value="1"/>
</dbReference>
<dbReference type="OrthoDB" id="9807918at2"/>
<dbReference type="AlphaFoldDB" id="A0A1B4V742"/>
<dbReference type="InterPro" id="IPR003787">
    <property type="entry name" value="Sulphur_relay_DsrE/F-like"/>
</dbReference>
<dbReference type="EMBL" id="AP014936">
    <property type="protein sequence ID" value="BAU49275.1"/>
    <property type="molecule type" value="Genomic_DNA"/>
</dbReference>
<evidence type="ECO:0000313" key="2">
    <source>
        <dbReference type="Proteomes" id="UP000218899"/>
    </source>
</evidence>
<sequence length="118" mass="12892">MKHLFVLNDPPYGTERSYNGLRLARELLKNPAAGNEVRVFLLGDAAACAKANQKVPQGYYHLESFIKMLLRAGAAVGVCSTCLDARGIADAELIEGTHRGSLAELAEWTQWSDKALVF</sequence>
<dbReference type="GO" id="GO:0005829">
    <property type="term" value="C:cytosol"/>
    <property type="evidence" value="ECO:0007669"/>
    <property type="project" value="TreeGrafter"/>
</dbReference>
<name>A0A1B4V742_9GAMM</name>
<dbReference type="PANTHER" id="PTHR34874">
    <property type="entry name" value="PROTEIN YCHN"/>
    <property type="match status" value="1"/>
</dbReference>
<evidence type="ECO:0000313" key="1">
    <source>
        <dbReference type="EMBL" id="BAU49275.1"/>
    </source>
</evidence>
<proteinExistence type="predicted"/>
<protein>
    <submittedName>
        <fullName evidence="1">Multidrug MFS transporter</fullName>
    </submittedName>
</protein>
<gene>
    <name evidence="1" type="ORF">SVA_2727</name>
</gene>
<organism evidence="1 2">
    <name type="scientific">Sulfurifustis variabilis</name>
    <dbReference type="NCBI Taxonomy" id="1675686"/>
    <lineage>
        <taxon>Bacteria</taxon>
        <taxon>Pseudomonadati</taxon>
        <taxon>Pseudomonadota</taxon>
        <taxon>Gammaproteobacteria</taxon>
        <taxon>Acidiferrobacterales</taxon>
        <taxon>Acidiferrobacteraceae</taxon>
        <taxon>Sulfurifustis</taxon>
    </lineage>
</organism>